<dbReference type="InterPro" id="IPR013320">
    <property type="entry name" value="ConA-like_dom_sf"/>
</dbReference>
<dbReference type="SUPFAM" id="SSF49899">
    <property type="entry name" value="Concanavalin A-like lectins/glucanases"/>
    <property type="match status" value="1"/>
</dbReference>
<reference evidence="1" key="1">
    <citation type="submission" date="2018-05" db="EMBL/GenBank/DDBJ databases">
        <authorList>
            <person name="Lanie J.A."/>
            <person name="Ng W.-L."/>
            <person name="Kazmierczak K.M."/>
            <person name="Andrzejewski T.M."/>
            <person name="Davidsen T.M."/>
            <person name="Wayne K.J."/>
            <person name="Tettelin H."/>
            <person name="Glass J.I."/>
            <person name="Rusch D."/>
            <person name="Podicherti R."/>
            <person name="Tsui H.-C.T."/>
            <person name="Winkler M.E."/>
        </authorList>
    </citation>
    <scope>NUCLEOTIDE SEQUENCE</scope>
</reference>
<proteinExistence type="predicted"/>
<organism evidence="1">
    <name type="scientific">marine metagenome</name>
    <dbReference type="NCBI Taxonomy" id="408172"/>
    <lineage>
        <taxon>unclassified sequences</taxon>
        <taxon>metagenomes</taxon>
        <taxon>ecological metagenomes</taxon>
    </lineage>
</organism>
<sequence>MFFENFDGGVVPDGWTEEGRWKVSEEFPTYNTTPPAMLYVWYDASPDGEDPYDHYMSSPTIPVGENTTVLVQFDFAFDGWPSEEHTNGMIIEYNGGNGWVMALSYEISPEDGETVDIPRRMESFYAENNGDLQLRFHAYGTNSYYIDSWVFDNIEVLSIPQLTDVSISSNNSIDNQKAIPEDIVTLVFTVPGALTGLPYALINGTEVEVTHTSGNTYSANYTVLEIDNEGPITFSIDFTSQDGVNGATAKTTTDGTSVVVDVTGPPSPVMGENVNSIGGNEFAGIWNSTNTSIEVDVNVPQDSAVTSFEYEQGTSISFSGNNGFVAIPFDGSYQVSNTFTIEAWVKVSSSSNYQGFLDFGRDDAGGQKGFGFVYKDGGWRFYLKTT</sequence>
<name>A0A381TN97_9ZZZZ</name>
<evidence type="ECO:0000313" key="1">
    <source>
        <dbReference type="EMBL" id="SVA16981.1"/>
    </source>
</evidence>
<feature type="non-terminal residue" evidence="1">
    <location>
        <position position="386"/>
    </location>
</feature>
<dbReference type="AlphaFoldDB" id="A0A381TN97"/>
<gene>
    <name evidence="1" type="ORF">METZ01_LOCUS69835</name>
</gene>
<protein>
    <submittedName>
        <fullName evidence="1">Uncharacterized protein</fullName>
    </submittedName>
</protein>
<dbReference type="Gene3D" id="2.60.120.260">
    <property type="entry name" value="Galactose-binding domain-like"/>
    <property type="match status" value="1"/>
</dbReference>
<accession>A0A381TN97</accession>
<dbReference type="EMBL" id="UINC01004805">
    <property type="protein sequence ID" value="SVA16981.1"/>
    <property type="molecule type" value="Genomic_DNA"/>
</dbReference>
<dbReference type="Gene3D" id="2.60.120.200">
    <property type="match status" value="1"/>
</dbReference>